<organism evidence="6 7">
    <name type="scientific">Roseateles agri</name>
    <dbReference type="NCBI Taxonomy" id="3098619"/>
    <lineage>
        <taxon>Bacteria</taxon>
        <taxon>Pseudomonadati</taxon>
        <taxon>Pseudomonadota</taxon>
        <taxon>Betaproteobacteria</taxon>
        <taxon>Burkholderiales</taxon>
        <taxon>Sphaerotilaceae</taxon>
        <taxon>Roseateles</taxon>
    </lineage>
</organism>
<dbReference type="InterPro" id="IPR001647">
    <property type="entry name" value="HTH_TetR"/>
</dbReference>
<comment type="caution">
    <text evidence="6">The sequence shown here is derived from an EMBL/GenBank/DDBJ whole genome shotgun (WGS) entry which is preliminary data.</text>
</comment>
<dbReference type="SUPFAM" id="SSF48498">
    <property type="entry name" value="Tetracyclin repressor-like, C-terminal domain"/>
    <property type="match status" value="1"/>
</dbReference>
<gene>
    <name evidence="6" type="ORF">SNE35_00160</name>
</gene>
<name>A0ABU5D9D7_9BURK</name>
<dbReference type="PROSITE" id="PS50977">
    <property type="entry name" value="HTH_TETR_2"/>
    <property type="match status" value="1"/>
</dbReference>
<dbReference type="Proteomes" id="UP001285263">
    <property type="component" value="Unassembled WGS sequence"/>
</dbReference>
<evidence type="ECO:0000256" key="1">
    <source>
        <dbReference type="ARBA" id="ARBA00023015"/>
    </source>
</evidence>
<evidence type="ECO:0000256" key="4">
    <source>
        <dbReference type="PROSITE-ProRule" id="PRU00335"/>
    </source>
</evidence>
<dbReference type="Pfam" id="PF00440">
    <property type="entry name" value="TetR_N"/>
    <property type="match status" value="1"/>
</dbReference>
<keyword evidence="7" id="KW-1185">Reference proteome</keyword>
<accession>A0ABU5D9D7</accession>
<dbReference type="PANTHER" id="PTHR30055:SF234">
    <property type="entry name" value="HTH-TYPE TRANSCRIPTIONAL REGULATOR BETI"/>
    <property type="match status" value="1"/>
</dbReference>
<dbReference type="PANTHER" id="PTHR30055">
    <property type="entry name" value="HTH-TYPE TRANSCRIPTIONAL REGULATOR RUTR"/>
    <property type="match status" value="1"/>
</dbReference>
<dbReference type="RefSeq" id="WP_320420701.1">
    <property type="nucleotide sequence ID" value="NZ_JAXCLA010000001.1"/>
</dbReference>
<reference evidence="6 7" key="1">
    <citation type="submission" date="2023-11" db="EMBL/GenBank/DDBJ databases">
        <title>Paucibacter sp. nov., isolated from fresh soil in Korea.</title>
        <authorList>
            <person name="Le N.T.T."/>
        </authorList>
    </citation>
    <scope>NUCLEOTIDE SEQUENCE [LARGE SCALE GENOMIC DNA]</scope>
    <source>
        <strain evidence="6 7">R3-3</strain>
    </source>
</reference>
<dbReference type="SUPFAM" id="SSF46689">
    <property type="entry name" value="Homeodomain-like"/>
    <property type="match status" value="1"/>
</dbReference>
<keyword evidence="2 4" id="KW-0238">DNA-binding</keyword>
<proteinExistence type="predicted"/>
<evidence type="ECO:0000259" key="5">
    <source>
        <dbReference type="PROSITE" id="PS50977"/>
    </source>
</evidence>
<evidence type="ECO:0000313" key="7">
    <source>
        <dbReference type="Proteomes" id="UP001285263"/>
    </source>
</evidence>
<evidence type="ECO:0000313" key="6">
    <source>
        <dbReference type="EMBL" id="MDY0742892.1"/>
    </source>
</evidence>
<feature type="domain" description="HTH tetR-type" evidence="5">
    <location>
        <begin position="24"/>
        <end position="84"/>
    </location>
</feature>
<dbReference type="EMBL" id="JAXCLA010000001">
    <property type="protein sequence ID" value="MDY0742892.1"/>
    <property type="molecule type" value="Genomic_DNA"/>
</dbReference>
<sequence>MATKKKAPAGPAAARVRRSPDAMQRLRLRMLERARAIHRDEGLEALSMRRMAEEFGLSTMALYSYFANKNALLEGLWVEVFETLNAQLLRVDGEGGTALRRLEAHVRSFMAFWLERPDLYRLIYMSATPAAGHIDIEHQPAYERMRQLTRQRVHACLDARLAEAQRDLQVDLVALKMLGYLQLALGLARYDLQARDELHEHVVQDILKSLQDAKKPGRGRA</sequence>
<dbReference type="Gene3D" id="1.10.357.10">
    <property type="entry name" value="Tetracycline Repressor, domain 2"/>
    <property type="match status" value="1"/>
</dbReference>
<keyword evidence="3" id="KW-0804">Transcription</keyword>
<dbReference type="InterPro" id="IPR036271">
    <property type="entry name" value="Tet_transcr_reg_TetR-rel_C_sf"/>
</dbReference>
<keyword evidence="1" id="KW-0805">Transcription regulation</keyword>
<evidence type="ECO:0000256" key="3">
    <source>
        <dbReference type="ARBA" id="ARBA00023163"/>
    </source>
</evidence>
<feature type="DNA-binding region" description="H-T-H motif" evidence="4">
    <location>
        <begin position="47"/>
        <end position="66"/>
    </location>
</feature>
<dbReference type="InterPro" id="IPR050109">
    <property type="entry name" value="HTH-type_TetR-like_transc_reg"/>
</dbReference>
<protein>
    <submittedName>
        <fullName evidence="6">TetR/AcrR family transcriptional regulator</fullName>
    </submittedName>
</protein>
<dbReference type="InterPro" id="IPR009057">
    <property type="entry name" value="Homeodomain-like_sf"/>
</dbReference>
<evidence type="ECO:0000256" key="2">
    <source>
        <dbReference type="ARBA" id="ARBA00023125"/>
    </source>
</evidence>